<dbReference type="GeneID" id="59332194"/>
<feature type="compositionally biased region" description="Polar residues" evidence="7">
    <location>
        <begin position="489"/>
        <end position="502"/>
    </location>
</feature>
<sequence>MPTLRAGKAMLVPHQSQSNGLPNSPDMSNSHGYAARDQYQYPTQADVLSHMPQNLESTALLNNYRDQGNPYFKEQMPSSPAPSKAMRYMPDNQMDMVKYHNNNTMNEFPPAPGYEMQGPSQGYSNQEDDLDQQALRAKRDAEAKRKQIPPFVQKLSSFLKDPAKEGLIRWSRKGDSFIVIDEDEFARTLIPELFKHNNYASFVRQLNMYGFHKQVALSDGSMKAGERKNKSPSEYSNPYFQRDRPNLLWLIQKPKNAPMKGTGKGGTRAKQEDADEEVDDTFNRDSSIPPNYGPIDSGTGIGTGRQPLMLGNAGTSLPPDQFAAIQQELADIRANQVKITKLLNMTQIRHDQLYHQAKAFHHMHEQHDNSINAILTFLATIYNKNLDQGTTMDMRNLFNGLPNKQGQGNVVEVGDDNTQSPSNVQSQQQPFRRQPLLLKDGSANSPATTLDSPKNYNQSYGKATPDSYEYPTRSRSNMDSPAIRELSDRGTSSNRSSQSPQVKPNHDADQQMPEADIMSVINSHNANALSRNDSTSTRMEFPEAFSHLQNSNNLTPRQREDMLSMMSDELANSPQNGANHGNSSLTSYSPIGSTAGSNIEQLELERNRINQIQQQLQEQSARMENLMGNVVPLSPTGSIPGVTDQNHNNANPELGFDDIFNTTDYFNGDNNLNGDYDWSNSNGNLPSYDFNVDVPPSDNGADTGENMFSTDGAGGGRVTEAGSSEATSPANTVDDGAAGGDEAVGSPGKRRRIR</sequence>
<feature type="compositionally biased region" description="Low complexity" evidence="7">
    <location>
        <begin position="419"/>
        <end position="438"/>
    </location>
</feature>
<dbReference type="AlphaFoldDB" id="A0A8H6CAI1"/>
<dbReference type="FunFam" id="1.10.10.10:FF:000173">
    <property type="entry name" value="Heat shock transcription factor Hsf1"/>
    <property type="match status" value="1"/>
</dbReference>
<feature type="coiled-coil region" evidence="6">
    <location>
        <begin position="599"/>
        <end position="629"/>
    </location>
</feature>
<dbReference type="Proteomes" id="UP000593566">
    <property type="component" value="Unassembled WGS sequence"/>
</dbReference>
<evidence type="ECO:0000256" key="3">
    <source>
        <dbReference type="ARBA" id="ARBA00023125"/>
    </source>
</evidence>
<feature type="region of interest" description="Disordered" evidence="7">
    <location>
        <begin position="1"/>
        <end position="32"/>
    </location>
</feature>
<reference evidence="9 10" key="1">
    <citation type="journal article" date="2020" name="Genomics">
        <title>Complete, high-quality genomes from long-read metagenomic sequencing of two wolf lichen thalli reveals enigmatic genome architecture.</title>
        <authorList>
            <person name="McKenzie S.K."/>
            <person name="Walston R.F."/>
            <person name="Allen J.L."/>
        </authorList>
    </citation>
    <scope>NUCLEOTIDE SEQUENCE [LARGE SCALE GENOMIC DNA]</scope>
    <source>
        <strain evidence="9">WasteWater1</strain>
    </source>
</reference>
<feature type="compositionally biased region" description="Polar residues" evidence="7">
    <location>
        <begin position="14"/>
        <end position="31"/>
    </location>
</feature>
<feature type="region of interest" description="Disordered" evidence="7">
    <location>
        <begin position="397"/>
        <end position="509"/>
    </location>
</feature>
<feature type="compositionally biased region" description="Polar residues" evidence="7">
    <location>
        <begin position="442"/>
        <end position="461"/>
    </location>
</feature>
<dbReference type="PANTHER" id="PTHR10015:SF427">
    <property type="entry name" value="HEAT SHOCK FACTOR PROTEIN"/>
    <property type="match status" value="1"/>
</dbReference>
<proteinExistence type="inferred from homology"/>
<dbReference type="GO" id="GO:0005634">
    <property type="term" value="C:nucleus"/>
    <property type="evidence" value="ECO:0007669"/>
    <property type="project" value="UniProtKB-SubCell"/>
</dbReference>
<dbReference type="GO" id="GO:0043565">
    <property type="term" value="F:sequence-specific DNA binding"/>
    <property type="evidence" value="ECO:0007669"/>
    <property type="project" value="InterPro"/>
</dbReference>
<dbReference type="RefSeq" id="XP_037149393.1">
    <property type="nucleotide sequence ID" value="XM_037294705.1"/>
</dbReference>
<dbReference type="InterPro" id="IPR036388">
    <property type="entry name" value="WH-like_DNA-bd_sf"/>
</dbReference>
<comment type="similarity">
    <text evidence="2 5">Belongs to the HSF family.</text>
</comment>
<gene>
    <name evidence="9" type="ORF">HO133_003783</name>
</gene>
<dbReference type="SUPFAM" id="SSF46785">
    <property type="entry name" value="Winged helix' DNA-binding domain"/>
    <property type="match status" value="1"/>
</dbReference>
<dbReference type="GO" id="GO:0003700">
    <property type="term" value="F:DNA-binding transcription factor activity"/>
    <property type="evidence" value="ECO:0007669"/>
    <property type="project" value="InterPro"/>
</dbReference>
<dbReference type="Pfam" id="PF00447">
    <property type="entry name" value="HSF_DNA-bind"/>
    <property type="match status" value="1"/>
</dbReference>
<name>A0A8H6CAI1_9LECA</name>
<dbReference type="PRINTS" id="PR00056">
    <property type="entry name" value="HSFDOMAIN"/>
</dbReference>
<comment type="caution">
    <text evidence="9">The sequence shown here is derived from an EMBL/GenBank/DDBJ whole genome shotgun (WGS) entry which is preliminary data.</text>
</comment>
<organism evidence="9 10">
    <name type="scientific">Letharia lupina</name>
    <dbReference type="NCBI Taxonomy" id="560253"/>
    <lineage>
        <taxon>Eukaryota</taxon>
        <taxon>Fungi</taxon>
        <taxon>Dikarya</taxon>
        <taxon>Ascomycota</taxon>
        <taxon>Pezizomycotina</taxon>
        <taxon>Lecanoromycetes</taxon>
        <taxon>OSLEUM clade</taxon>
        <taxon>Lecanoromycetidae</taxon>
        <taxon>Lecanorales</taxon>
        <taxon>Lecanorineae</taxon>
        <taxon>Parmeliaceae</taxon>
        <taxon>Letharia</taxon>
    </lineage>
</organism>
<feature type="compositionally biased region" description="Polar residues" evidence="7">
    <location>
        <begin position="721"/>
        <end position="731"/>
    </location>
</feature>
<dbReference type="EMBL" id="JACCJB010000018">
    <property type="protein sequence ID" value="KAF6219958.1"/>
    <property type="molecule type" value="Genomic_DNA"/>
</dbReference>
<feature type="domain" description="HSF-type DNA-binding" evidence="8">
    <location>
        <begin position="147"/>
        <end position="254"/>
    </location>
</feature>
<evidence type="ECO:0000313" key="10">
    <source>
        <dbReference type="Proteomes" id="UP000593566"/>
    </source>
</evidence>
<keyword evidence="10" id="KW-1185">Reference proteome</keyword>
<feature type="region of interest" description="Disordered" evidence="7">
    <location>
        <begin position="257"/>
        <end position="293"/>
    </location>
</feature>
<evidence type="ECO:0000256" key="2">
    <source>
        <dbReference type="ARBA" id="ARBA00006403"/>
    </source>
</evidence>
<dbReference type="SMART" id="SM00415">
    <property type="entry name" value="HSF"/>
    <property type="match status" value="1"/>
</dbReference>
<dbReference type="Gene3D" id="1.10.10.10">
    <property type="entry name" value="Winged helix-like DNA-binding domain superfamily/Winged helix DNA-binding domain"/>
    <property type="match status" value="1"/>
</dbReference>
<dbReference type="InterPro" id="IPR036390">
    <property type="entry name" value="WH_DNA-bd_sf"/>
</dbReference>
<evidence type="ECO:0000313" key="9">
    <source>
        <dbReference type="EMBL" id="KAF6219958.1"/>
    </source>
</evidence>
<comment type="subcellular location">
    <subcellularLocation>
        <location evidence="1">Nucleus</location>
    </subcellularLocation>
</comment>
<evidence type="ECO:0000256" key="4">
    <source>
        <dbReference type="ARBA" id="ARBA00023242"/>
    </source>
</evidence>
<feature type="region of interest" description="Disordered" evidence="7">
    <location>
        <begin position="570"/>
        <end position="592"/>
    </location>
</feature>
<feature type="region of interest" description="Disordered" evidence="7">
    <location>
        <begin position="691"/>
        <end position="754"/>
    </location>
</feature>
<keyword evidence="3" id="KW-0238">DNA-binding</keyword>
<accession>A0A8H6CAI1</accession>
<evidence type="ECO:0000256" key="5">
    <source>
        <dbReference type="RuleBase" id="RU004020"/>
    </source>
</evidence>
<feature type="compositionally biased region" description="Low complexity" evidence="7">
    <location>
        <begin position="734"/>
        <end position="743"/>
    </location>
</feature>
<evidence type="ECO:0000256" key="7">
    <source>
        <dbReference type="SAM" id="MobiDB-lite"/>
    </source>
</evidence>
<keyword evidence="4" id="KW-0539">Nucleus</keyword>
<dbReference type="PANTHER" id="PTHR10015">
    <property type="entry name" value="HEAT SHOCK TRANSCRIPTION FACTOR"/>
    <property type="match status" value="1"/>
</dbReference>
<evidence type="ECO:0000259" key="8">
    <source>
        <dbReference type="SMART" id="SM00415"/>
    </source>
</evidence>
<evidence type="ECO:0000256" key="1">
    <source>
        <dbReference type="ARBA" id="ARBA00004123"/>
    </source>
</evidence>
<protein>
    <recommendedName>
        <fullName evidence="8">HSF-type DNA-binding domain-containing protein</fullName>
    </recommendedName>
</protein>
<dbReference type="InterPro" id="IPR000232">
    <property type="entry name" value="HSF_DNA-bd"/>
</dbReference>
<keyword evidence="6" id="KW-0175">Coiled coil</keyword>
<evidence type="ECO:0000256" key="6">
    <source>
        <dbReference type="SAM" id="Coils"/>
    </source>
</evidence>